<evidence type="ECO:0000313" key="3">
    <source>
        <dbReference type="Proteomes" id="UP000612055"/>
    </source>
</evidence>
<dbReference type="AlphaFoldDB" id="A0A836BVV0"/>
<protein>
    <submittedName>
        <fullName evidence="2">Uncharacterized protein</fullName>
    </submittedName>
</protein>
<accession>A0A836BVV0</accession>
<proteinExistence type="predicted"/>
<evidence type="ECO:0000313" key="2">
    <source>
        <dbReference type="EMBL" id="KAG2490795.1"/>
    </source>
</evidence>
<feature type="compositionally biased region" description="Gly residues" evidence="1">
    <location>
        <begin position="658"/>
        <end position="675"/>
    </location>
</feature>
<gene>
    <name evidence="2" type="ORF">HYH03_010717</name>
</gene>
<comment type="caution">
    <text evidence="2">The sequence shown here is derived from an EMBL/GenBank/DDBJ whole genome shotgun (WGS) entry which is preliminary data.</text>
</comment>
<feature type="compositionally biased region" description="Gly residues" evidence="1">
    <location>
        <begin position="238"/>
        <end position="255"/>
    </location>
</feature>
<evidence type="ECO:0000256" key="1">
    <source>
        <dbReference type="SAM" id="MobiDB-lite"/>
    </source>
</evidence>
<dbReference type="Proteomes" id="UP000612055">
    <property type="component" value="Unassembled WGS sequence"/>
</dbReference>
<keyword evidence="3" id="KW-1185">Reference proteome</keyword>
<dbReference type="EMBL" id="JAEHOE010000058">
    <property type="protein sequence ID" value="KAG2490795.1"/>
    <property type="molecule type" value="Genomic_DNA"/>
</dbReference>
<feature type="region of interest" description="Disordered" evidence="1">
    <location>
        <begin position="657"/>
        <end position="676"/>
    </location>
</feature>
<feature type="region of interest" description="Disordered" evidence="1">
    <location>
        <begin position="237"/>
        <end position="270"/>
    </location>
</feature>
<sequence>MNNEALRLLDFCAEALPHLGSLSLCPVGSSNISSDCSVRDALTVVRAAGIPEQVTWCDSYSNDVGYGTVNLRRQRCTAAADGIAGAGSGAGPAPVPAALTAGQVEQRALVRMLAAAGGADGGCVVLTGPLVRRLLPDPEALRVWVERVQSEAATCPYLLLAASGAVVMGSMSGAEGQAVAEAALRLAAAEPLADSAAGAGGTGGGADAEPVLEARLSSLSWDQALGQVLQAWWDGEEQGGAGGAAAPSGSGGGGRAPWPQLERDAWAGPGGAVRDPRLAVEFKQRLPRPPVDAITGHLSSMTSLRCLCFNISGNTRADEWKLSEMRTLLDSCVEALPCLETLSVWPVDVGEAGGAAHKPTNEDWLIVSCTLAGGVLTRVGITTGVCCEQLSRICTEVLLPCKALGRRRLPLLEVDCVTTHREDDEPLAAAELISRCDCVAVTTLDVGPDCTVQSTLSRVRLMGLPEEVTWCDAYTNDVGYGTVRLRGQRCTAAADGSAGAGSGAGPVSASAALTPEQVLQRALARMLAAGWGAGSASVVVTGPLVRGLLTYPAALHAWVQRVRSEAATGADRGPAYIYLPLAGPGAVVMECKSGADVQAVAAAALRHAAVEAQAGSPAAAGGTGGGADAEPAEARLSRLSLEELLAQVLQAWWDGEEQGGAGGAAAPSGSGGGGRAPWPQLERVRLLLEMAEGLSGSMKRLCYA</sequence>
<name>A0A836BVV0_9CHLO</name>
<organism evidence="2 3">
    <name type="scientific">Edaphochlamys debaryana</name>
    <dbReference type="NCBI Taxonomy" id="47281"/>
    <lineage>
        <taxon>Eukaryota</taxon>
        <taxon>Viridiplantae</taxon>
        <taxon>Chlorophyta</taxon>
        <taxon>core chlorophytes</taxon>
        <taxon>Chlorophyceae</taxon>
        <taxon>CS clade</taxon>
        <taxon>Chlamydomonadales</taxon>
        <taxon>Chlamydomonadales incertae sedis</taxon>
        <taxon>Edaphochlamys</taxon>
    </lineage>
</organism>
<reference evidence="2" key="1">
    <citation type="journal article" date="2020" name="bioRxiv">
        <title>Comparative genomics of Chlamydomonas.</title>
        <authorList>
            <person name="Craig R.J."/>
            <person name="Hasan A.R."/>
            <person name="Ness R.W."/>
            <person name="Keightley P.D."/>
        </authorList>
    </citation>
    <scope>NUCLEOTIDE SEQUENCE</scope>
    <source>
        <strain evidence="2">CCAP 11/70</strain>
    </source>
</reference>